<dbReference type="EMBL" id="JAUCMV010000002">
    <property type="protein sequence ID" value="KAK0414625.1"/>
    <property type="molecule type" value="Genomic_DNA"/>
</dbReference>
<evidence type="ECO:0000256" key="1">
    <source>
        <dbReference type="SAM" id="Phobius"/>
    </source>
</evidence>
<keyword evidence="1" id="KW-0472">Membrane</keyword>
<dbReference type="AlphaFoldDB" id="A0AA39HYT5"/>
<sequence length="156" mass="17902">MDLLVSDARVRFFVKNNGFNSFVVLFPLLGATIWVIANERLAKGLPEEGYSFGDAHEEYIGRALLELHKQDESNVVYRSQSAQRGEPKKTSFARENAGRLSLQHLSRPLYDHDSTLMEKWSYYKETLIKLNVEKRQIADRLNVAKSQLKSLETLSI</sequence>
<keyword evidence="1" id="KW-0812">Transmembrane</keyword>
<gene>
    <name evidence="2" type="ORF">QR680_011534</name>
</gene>
<keyword evidence="1" id="KW-1133">Transmembrane helix</keyword>
<organism evidence="2 3">
    <name type="scientific">Steinernema hermaphroditum</name>
    <dbReference type="NCBI Taxonomy" id="289476"/>
    <lineage>
        <taxon>Eukaryota</taxon>
        <taxon>Metazoa</taxon>
        <taxon>Ecdysozoa</taxon>
        <taxon>Nematoda</taxon>
        <taxon>Chromadorea</taxon>
        <taxon>Rhabditida</taxon>
        <taxon>Tylenchina</taxon>
        <taxon>Panagrolaimomorpha</taxon>
        <taxon>Strongyloidoidea</taxon>
        <taxon>Steinernematidae</taxon>
        <taxon>Steinernema</taxon>
    </lineage>
</organism>
<accession>A0AA39HYT5</accession>
<name>A0AA39HYT5_9BILA</name>
<protein>
    <submittedName>
        <fullName evidence="2">Uncharacterized protein</fullName>
    </submittedName>
</protein>
<keyword evidence="3" id="KW-1185">Reference proteome</keyword>
<comment type="caution">
    <text evidence="2">The sequence shown here is derived from an EMBL/GenBank/DDBJ whole genome shotgun (WGS) entry which is preliminary data.</text>
</comment>
<evidence type="ECO:0000313" key="3">
    <source>
        <dbReference type="Proteomes" id="UP001175271"/>
    </source>
</evidence>
<dbReference type="Proteomes" id="UP001175271">
    <property type="component" value="Unassembled WGS sequence"/>
</dbReference>
<reference evidence="2" key="1">
    <citation type="submission" date="2023-06" db="EMBL/GenBank/DDBJ databases">
        <title>Genomic analysis of the entomopathogenic nematode Steinernema hermaphroditum.</title>
        <authorList>
            <person name="Schwarz E.M."/>
            <person name="Heppert J.K."/>
            <person name="Baniya A."/>
            <person name="Schwartz H.T."/>
            <person name="Tan C.-H."/>
            <person name="Antoshechkin I."/>
            <person name="Sternberg P.W."/>
            <person name="Goodrich-Blair H."/>
            <person name="Dillman A.R."/>
        </authorList>
    </citation>
    <scope>NUCLEOTIDE SEQUENCE</scope>
    <source>
        <strain evidence="2">PS9179</strain>
        <tissue evidence="2">Whole animal</tissue>
    </source>
</reference>
<evidence type="ECO:0000313" key="2">
    <source>
        <dbReference type="EMBL" id="KAK0414625.1"/>
    </source>
</evidence>
<feature type="transmembrane region" description="Helical" evidence="1">
    <location>
        <begin position="20"/>
        <end position="37"/>
    </location>
</feature>
<proteinExistence type="predicted"/>